<sequence length="273" mass="31361">MKQDIPVKNKISQEKHIKAAVFRKDIRKTEPHKHKQYFEIIYLAQGSGAHWIDDVCYEVKPPILFFIKEDQVHNWDLQDVPGGYVVILKKEFVEKSLDPQLEMLLTKVGDIPCLRIEDTNTLNQLFELLVQEGQSETEHTFRIMEGLLKILLIKIQEVAGLELLRPSRRGDLYQSFLELLSTGIPARNTVNYYAELLNTTPQHLNIACRNATGTGAAEVLAGFIIKEARRLLLYTDKTVSEISFLLNFNDPSHFVKYFKRLSGSTPQSFRSTK</sequence>
<feature type="domain" description="HTH araC/xylS-type" evidence="4">
    <location>
        <begin position="174"/>
        <end position="272"/>
    </location>
</feature>
<evidence type="ECO:0000313" key="6">
    <source>
        <dbReference type="Proteomes" id="UP000199045"/>
    </source>
</evidence>
<evidence type="ECO:0000313" key="5">
    <source>
        <dbReference type="EMBL" id="SDE95956.1"/>
    </source>
</evidence>
<dbReference type="PROSITE" id="PS01124">
    <property type="entry name" value="HTH_ARAC_FAMILY_2"/>
    <property type="match status" value="1"/>
</dbReference>
<dbReference type="RefSeq" id="WP_089828484.1">
    <property type="nucleotide sequence ID" value="NZ_FNBN01000001.1"/>
</dbReference>
<dbReference type="Pfam" id="PF12833">
    <property type="entry name" value="HTH_18"/>
    <property type="match status" value="1"/>
</dbReference>
<dbReference type="AlphaFoldDB" id="A0A1G7H6D8"/>
<evidence type="ECO:0000259" key="4">
    <source>
        <dbReference type="PROSITE" id="PS01124"/>
    </source>
</evidence>
<dbReference type="GO" id="GO:0003700">
    <property type="term" value="F:DNA-binding transcription factor activity"/>
    <property type="evidence" value="ECO:0007669"/>
    <property type="project" value="InterPro"/>
</dbReference>
<dbReference type="InterPro" id="IPR003313">
    <property type="entry name" value="AraC-bd"/>
</dbReference>
<dbReference type="Pfam" id="PF02311">
    <property type="entry name" value="AraC_binding"/>
    <property type="match status" value="1"/>
</dbReference>
<reference evidence="5 6" key="1">
    <citation type="submission" date="2016-10" db="EMBL/GenBank/DDBJ databases">
        <authorList>
            <person name="de Groot N.N."/>
        </authorList>
    </citation>
    <scope>NUCLEOTIDE SEQUENCE [LARGE SCALE GENOMIC DNA]</scope>
    <source>
        <strain evidence="5 6">DSM 527</strain>
    </source>
</reference>
<evidence type="ECO:0000256" key="3">
    <source>
        <dbReference type="ARBA" id="ARBA00023163"/>
    </source>
</evidence>
<evidence type="ECO:0000256" key="2">
    <source>
        <dbReference type="ARBA" id="ARBA00023125"/>
    </source>
</evidence>
<dbReference type="SUPFAM" id="SSF51215">
    <property type="entry name" value="Regulatory protein AraC"/>
    <property type="match status" value="1"/>
</dbReference>
<proteinExistence type="predicted"/>
<dbReference type="SUPFAM" id="SSF46689">
    <property type="entry name" value="Homeodomain-like"/>
    <property type="match status" value="1"/>
</dbReference>
<keyword evidence="2 5" id="KW-0238">DNA-binding</keyword>
<evidence type="ECO:0000256" key="1">
    <source>
        <dbReference type="ARBA" id="ARBA00023015"/>
    </source>
</evidence>
<keyword evidence="1" id="KW-0805">Transcription regulation</keyword>
<organism evidence="5 6">
    <name type="scientific">Chitinophaga filiformis</name>
    <name type="common">Myxococcus filiformis</name>
    <name type="synonym">Flexibacter filiformis</name>
    <dbReference type="NCBI Taxonomy" id="104663"/>
    <lineage>
        <taxon>Bacteria</taxon>
        <taxon>Pseudomonadati</taxon>
        <taxon>Bacteroidota</taxon>
        <taxon>Chitinophagia</taxon>
        <taxon>Chitinophagales</taxon>
        <taxon>Chitinophagaceae</taxon>
        <taxon>Chitinophaga</taxon>
    </lineage>
</organism>
<dbReference type="PANTHER" id="PTHR43280">
    <property type="entry name" value="ARAC-FAMILY TRANSCRIPTIONAL REGULATOR"/>
    <property type="match status" value="1"/>
</dbReference>
<dbReference type="InterPro" id="IPR014710">
    <property type="entry name" value="RmlC-like_jellyroll"/>
</dbReference>
<dbReference type="InterPro" id="IPR037923">
    <property type="entry name" value="HTH-like"/>
</dbReference>
<dbReference type="InterPro" id="IPR009057">
    <property type="entry name" value="Homeodomain-like_sf"/>
</dbReference>
<dbReference type="STRING" id="104663.SAMN04488121_101325"/>
<protein>
    <submittedName>
        <fullName evidence="5">AraC-type DNA-binding protein</fullName>
    </submittedName>
</protein>
<accession>A0A1G7H6D8</accession>
<dbReference type="Gene3D" id="1.10.10.60">
    <property type="entry name" value="Homeodomain-like"/>
    <property type="match status" value="1"/>
</dbReference>
<gene>
    <name evidence="5" type="ORF">SAMN04488121_101325</name>
</gene>
<dbReference type="Gene3D" id="2.60.120.10">
    <property type="entry name" value="Jelly Rolls"/>
    <property type="match status" value="1"/>
</dbReference>
<dbReference type="Proteomes" id="UP000199045">
    <property type="component" value="Unassembled WGS sequence"/>
</dbReference>
<dbReference type="EMBL" id="FNBN01000001">
    <property type="protein sequence ID" value="SDE95956.1"/>
    <property type="molecule type" value="Genomic_DNA"/>
</dbReference>
<dbReference type="OrthoDB" id="2585681at2"/>
<dbReference type="InterPro" id="IPR018060">
    <property type="entry name" value="HTH_AraC"/>
</dbReference>
<dbReference type="GO" id="GO:0043565">
    <property type="term" value="F:sequence-specific DNA binding"/>
    <property type="evidence" value="ECO:0007669"/>
    <property type="project" value="InterPro"/>
</dbReference>
<name>A0A1G7H6D8_CHIFI</name>
<keyword evidence="3" id="KW-0804">Transcription</keyword>
<dbReference type="PANTHER" id="PTHR43280:SF32">
    <property type="entry name" value="TRANSCRIPTIONAL REGULATORY PROTEIN"/>
    <property type="match status" value="1"/>
</dbReference>
<dbReference type="SMART" id="SM00342">
    <property type="entry name" value="HTH_ARAC"/>
    <property type="match status" value="1"/>
</dbReference>